<keyword evidence="3 9" id="KW-0732">Signal</keyword>
<keyword evidence="11" id="KW-0481">Metalloenzyme inhibitor</keyword>
<dbReference type="InterPro" id="IPR021140">
    <property type="entry name" value="Inh/Omp19"/>
</dbReference>
<dbReference type="PIRSF" id="PIRSF034005">
    <property type="entry name" value="OM_lipoprot_Omp19_bac"/>
    <property type="match status" value="1"/>
</dbReference>
<dbReference type="InterPro" id="IPR010571">
    <property type="entry name" value="OM_lipoprot_Omp19_bac"/>
</dbReference>
<accession>A0ABU9T8G2</accession>
<gene>
    <name evidence="11" type="ORF">WNY59_12560</name>
</gene>
<dbReference type="Proteomes" id="UP001477870">
    <property type="component" value="Unassembled WGS sequence"/>
</dbReference>
<evidence type="ECO:0000256" key="1">
    <source>
        <dbReference type="ARBA" id="ARBA00004459"/>
    </source>
</evidence>
<organism evidence="11 12">
    <name type="scientific">Ahrensia kielensis</name>
    <dbReference type="NCBI Taxonomy" id="76980"/>
    <lineage>
        <taxon>Bacteria</taxon>
        <taxon>Pseudomonadati</taxon>
        <taxon>Pseudomonadota</taxon>
        <taxon>Alphaproteobacteria</taxon>
        <taxon>Hyphomicrobiales</taxon>
        <taxon>Ahrensiaceae</taxon>
        <taxon>Ahrensia</taxon>
    </lineage>
</organism>
<keyword evidence="7" id="KW-0449">Lipoprotein</keyword>
<evidence type="ECO:0000313" key="11">
    <source>
        <dbReference type="EMBL" id="MEM5502418.1"/>
    </source>
</evidence>
<dbReference type="Pfam" id="PF02974">
    <property type="entry name" value="Inh"/>
    <property type="match status" value="1"/>
</dbReference>
<proteinExistence type="inferred from homology"/>
<evidence type="ECO:0000256" key="5">
    <source>
        <dbReference type="ARBA" id="ARBA00023139"/>
    </source>
</evidence>
<comment type="subcellular location">
    <subcellularLocation>
        <location evidence="1">Cell outer membrane</location>
        <topology evidence="1">Lipid-anchor</topology>
    </subcellularLocation>
</comment>
<keyword evidence="11" id="KW-0646">Protease inhibitor</keyword>
<dbReference type="EMBL" id="JBBMQO010000007">
    <property type="protein sequence ID" value="MEM5502418.1"/>
    <property type="molecule type" value="Genomic_DNA"/>
</dbReference>
<protein>
    <submittedName>
        <fullName evidence="11">AprI/Inh family metalloprotease inhibitor</fullName>
    </submittedName>
</protein>
<feature type="domain" description="Alkaline proteinase inhibitor/ Outer membrane lipoprotein Omp19" evidence="10">
    <location>
        <begin position="102"/>
        <end position="191"/>
    </location>
</feature>
<feature type="signal peptide" evidence="9">
    <location>
        <begin position="1"/>
        <end position="21"/>
    </location>
</feature>
<sequence length="191" mass="19340">MMGISSIKPITVLLVAGVALAGCQSSRIGALQTQSQPAPLTPAPAGTVTSNQLPPPVQPNAQQPNGNFPTAPENASNPNGTDVANLENQSSIQNVTTNAPVTKEALVGAWKVSTGGSNCQMFMALTKWTGGFRAASRGCPGDAAAVSAWNVSGNKVVLSDTNGNQVATLFQSGATRYDGQTSGGSAISLSR</sequence>
<evidence type="ECO:0000256" key="9">
    <source>
        <dbReference type="SAM" id="SignalP"/>
    </source>
</evidence>
<keyword evidence="6" id="KW-0998">Cell outer membrane</keyword>
<evidence type="ECO:0000256" key="8">
    <source>
        <dbReference type="SAM" id="MobiDB-lite"/>
    </source>
</evidence>
<reference evidence="11 12" key="1">
    <citation type="submission" date="2024-03" db="EMBL/GenBank/DDBJ databases">
        <title>Community enrichment and isolation of bacterial strains for fucoidan degradation.</title>
        <authorList>
            <person name="Sichert A."/>
        </authorList>
    </citation>
    <scope>NUCLEOTIDE SEQUENCE [LARGE SCALE GENOMIC DNA]</scope>
    <source>
        <strain evidence="11 12">AS62</strain>
    </source>
</reference>
<keyword evidence="12" id="KW-1185">Reference proteome</keyword>
<dbReference type="InterPro" id="IPR016085">
    <property type="entry name" value="Protease_inh_B-barrel_dom"/>
</dbReference>
<feature type="chain" id="PRO_5045688333" evidence="9">
    <location>
        <begin position="22"/>
        <end position="191"/>
    </location>
</feature>
<feature type="compositionally biased region" description="Polar residues" evidence="8">
    <location>
        <begin position="73"/>
        <end position="85"/>
    </location>
</feature>
<dbReference type="GO" id="GO:0030414">
    <property type="term" value="F:peptidase inhibitor activity"/>
    <property type="evidence" value="ECO:0007669"/>
    <property type="project" value="UniProtKB-KW"/>
</dbReference>
<comment type="similarity">
    <text evidence="2">Belongs to the rhizobiaceae omp19 lipoprotein family.</text>
</comment>
<evidence type="ECO:0000256" key="6">
    <source>
        <dbReference type="ARBA" id="ARBA00023237"/>
    </source>
</evidence>
<evidence type="ECO:0000256" key="7">
    <source>
        <dbReference type="ARBA" id="ARBA00023288"/>
    </source>
</evidence>
<keyword evidence="4" id="KW-0472">Membrane</keyword>
<keyword evidence="5" id="KW-0564">Palmitate</keyword>
<evidence type="ECO:0000256" key="4">
    <source>
        <dbReference type="ARBA" id="ARBA00023136"/>
    </source>
</evidence>
<evidence type="ECO:0000256" key="2">
    <source>
        <dbReference type="ARBA" id="ARBA00007138"/>
    </source>
</evidence>
<dbReference type="SUPFAM" id="SSF50882">
    <property type="entry name" value="beta-Barrel protease inhibitors"/>
    <property type="match status" value="1"/>
</dbReference>
<dbReference type="Gene3D" id="2.40.128.10">
    <property type="match status" value="1"/>
</dbReference>
<comment type="caution">
    <text evidence="11">The sequence shown here is derived from an EMBL/GenBank/DDBJ whole genome shotgun (WGS) entry which is preliminary data.</text>
</comment>
<dbReference type="RefSeq" id="WP_342848742.1">
    <property type="nucleotide sequence ID" value="NZ_JBBMQO010000007.1"/>
</dbReference>
<name>A0ABU9T8G2_9HYPH</name>
<keyword evidence="11" id="KW-0483">Metalloprotease inhibitor</keyword>
<evidence type="ECO:0000256" key="3">
    <source>
        <dbReference type="ARBA" id="ARBA00022729"/>
    </source>
</evidence>
<feature type="region of interest" description="Disordered" evidence="8">
    <location>
        <begin position="33"/>
        <end position="85"/>
    </location>
</feature>
<evidence type="ECO:0000313" key="12">
    <source>
        <dbReference type="Proteomes" id="UP001477870"/>
    </source>
</evidence>
<evidence type="ECO:0000259" key="10">
    <source>
        <dbReference type="Pfam" id="PF02974"/>
    </source>
</evidence>